<keyword evidence="1" id="KW-0812">Transmembrane</keyword>
<sequence length="84" mass="9438">MVLYWGCPTSWTSYGLVTSQFGDIKVLFDGDTDTVQEYLESYFDFEHDFLEVVAGVIVGIAMLFAAIFIVSIKAFNVPKTLENL</sequence>
<keyword evidence="3" id="KW-1185">Reference proteome</keyword>
<dbReference type="AlphaFoldDB" id="A0A1R3G4R9"/>
<dbReference type="PANTHER" id="PTHR48040">
    <property type="entry name" value="PLEIOTROPIC DRUG RESISTANCE PROTEIN 1-LIKE ISOFORM X1"/>
    <property type="match status" value="1"/>
</dbReference>
<dbReference type="Proteomes" id="UP000187203">
    <property type="component" value="Unassembled WGS sequence"/>
</dbReference>
<name>A0A1R3G4R9_9ROSI</name>
<reference evidence="3" key="1">
    <citation type="submission" date="2013-09" db="EMBL/GenBank/DDBJ databases">
        <title>Corchorus olitorius genome sequencing.</title>
        <authorList>
            <person name="Alam M."/>
            <person name="Haque M.S."/>
            <person name="Islam M.S."/>
            <person name="Emdad E.M."/>
            <person name="Islam M.M."/>
            <person name="Ahmed B."/>
            <person name="Halim A."/>
            <person name="Hossen Q.M.M."/>
            <person name="Hossain M.Z."/>
            <person name="Ahmed R."/>
            <person name="Khan M.M."/>
            <person name="Islam R."/>
            <person name="Rashid M.M."/>
            <person name="Khan S.A."/>
            <person name="Rahman M.S."/>
            <person name="Alam M."/>
            <person name="Yahiya A.S."/>
            <person name="Khan M.S."/>
            <person name="Azam M.S."/>
            <person name="Haque T."/>
            <person name="Lashkar M.Z.H."/>
            <person name="Akhand A.I."/>
            <person name="Morshed G."/>
            <person name="Roy S."/>
            <person name="Uddin K.S."/>
            <person name="Rabeya T."/>
            <person name="Hossain A.S."/>
            <person name="Chowdhury A."/>
            <person name="Snigdha A.R."/>
            <person name="Mortoza M.S."/>
            <person name="Matin S.A."/>
            <person name="Hoque S.M.E."/>
            <person name="Islam M.K."/>
            <person name="Roy D.K."/>
            <person name="Haider R."/>
            <person name="Moosa M.M."/>
            <person name="Elias S.M."/>
            <person name="Hasan A.M."/>
            <person name="Jahan S."/>
            <person name="Shafiuddin M."/>
            <person name="Mahmood N."/>
            <person name="Shommy N.S."/>
        </authorList>
    </citation>
    <scope>NUCLEOTIDE SEQUENCE [LARGE SCALE GENOMIC DNA]</scope>
    <source>
        <strain evidence="3">cv. O-4</strain>
    </source>
</reference>
<proteinExistence type="predicted"/>
<comment type="caution">
    <text evidence="2">The sequence shown here is derived from an EMBL/GenBank/DDBJ whole genome shotgun (WGS) entry which is preliminary data.</text>
</comment>
<feature type="transmembrane region" description="Helical" evidence="1">
    <location>
        <begin position="52"/>
        <end position="75"/>
    </location>
</feature>
<accession>A0A1R3G4R9</accession>
<keyword evidence="1" id="KW-0472">Membrane</keyword>
<dbReference type="STRING" id="93759.A0A1R3G4R9"/>
<protein>
    <submittedName>
        <fullName evidence="2">Pleiotropic drug resistance protein 1-like protein</fullName>
    </submittedName>
</protein>
<gene>
    <name evidence="2" type="ORF">COLO4_36862</name>
</gene>
<organism evidence="2 3">
    <name type="scientific">Corchorus olitorius</name>
    <dbReference type="NCBI Taxonomy" id="93759"/>
    <lineage>
        <taxon>Eukaryota</taxon>
        <taxon>Viridiplantae</taxon>
        <taxon>Streptophyta</taxon>
        <taxon>Embryophyta</taxon>
        <taxon>Tracheophyta</taxon>
        <taxon>Spermatophyta</taxon>
        <taxon>Magnoliopsida</taxon>
        <taxon>eudicotyledons</taxon>
        <taxon>Gunneridae</taxon>
        <taxon>Pentapetalae</taxon>
        <taxon>rosids</taxon>
        <taxon>malvids</taxon>
        <taxon>Malvales</taxon>
        <taxon>Malvaceae</taxon>
        <taxon>Grewioideae</taxon>
        <taxon>Apeibeae</taxon>
        <taxon>Corchorus</taxon>
    </lineage>
</organism>
<evidence type="ECO:0000256" key="1">
    <source>
        <dbReference type="SAM" id="Phobius"/>
    </source>
</evidence>
<dbReference type="PANTHER" id="PTHR48040:SF20">
    <property type="entry name" value="PLEIOTROPIC DRUG RESISTANCE PROTEIN 1"/>
    <property type="match status" value="1"/>
</dbReference>
<dbReference type="OrthoDB" id="66620at2759"/>
<evidence type="ECO:0000313" key="2">
    <source>
        <dbReference type="EMBL" id="OMO53072.1"/>
    </source>
</evidence>
<keyword evidence="1" id="KW-1133">Transmembrane helix</keyword>
<evidence type="ECO:0000313" key="3">
    <source>
        <dbReference type="Proteomes" id="UP000187203"/>
    </source>
</evidence>
<dbReference type="EMBL" id="AWUE01023673">
    <property type="protein sequence ID" value="OMO53072.1"/>
    <property type="molecule type" value="Genomic_DNA"/>
</dbReference>